<dbReference type="Proteomes" id="UP000270094">
    <property type="component" value="Unassembled WGS sequence"/>
</dbReference>
<proteinExistence type="predicted"/>
<reference evidence="1 2" key="1">
    <citation type="submission" date="2018-11" db="EMBL/GenBank/DDBJ databases">
        <authorList>
            <consortium name="Pathogen Informatics"/>
        </authorList>
    </citation>
    <scope>NUCLEOTIDE SEQUENCE [LARGE SCALE GENOMIC DNA]</scope>
</reference>
<name>A0A3P7J119_STRVU</name>
<protein>
    <submittedName>
        <fullName evidence="1">Uncharacterized protein</fullName>
    </submittedName>
</protein>
<sequence>MGAGPLDDLLSLLKRLLGVYNKLFGYHQRSKKDCHLPDTHFNEQIQEVLRRHCVINQNAQSQLMSPGEFLTFIDCRSTNTAFWERNYPDADVLRFGYFVFAPVLRGKVDVEEFFDVTLPNIPFTMNSFPDLLTFVFTKSQADFGPTGFSKLCEMLTNFEQLLPGTLDKSERTALECRNLNRALLLYTACCVVRKNQSTKNEVVETKDDG</sequence>
<organism evidence="1 2">
    <name type="scientific">Strongylus vulgaris</name>
    <name type="common">Blood worm</name>
    <dbReference type="NCBI Taxonomy" id="40348"/>
    <lineage>
        <taxon>Eukaryota</taxon>
        <taxon>Metazoa</taxon>
        <taxon>Ecdysozoa</taxon>
        <taxon>Nematoda</taxon>
        <taxon>Chromadorea</taxon>
        <taxon>Rhabditida</taxon>
        <taxon>Rhabditina</taxon>
        <taxon>Rhabditomorpha</taxon>
        <taxon>Strongyloidea</taxon>
        <taxon>Strongylidae</taxon>
        <taxon>Strongylus</taxon>
    </lineage>
</organism>
<evidence type="ECO:0000313" key="1">
    <source>
        <dbReference type="EMBL" id="VDM70147.1"/>
    </source>
</evidence>
<evidence type="ECO:0000313" key="2">
    <source>
        <dbReference type="Proteomes" id="UP000270094"/>
    </source>
</evidence>
<dbReference type="OrthoDB" id="2019917at2759"/>
<dbReference type="AlphaFoldDB" id="A0A3P7J119"/>
<gene>
    <name evidence="1" type="ORF">SVUK_LOCUS5145</name>
</gene>
<dbReference type="EMBL" id="UYYB01014884">
    <property type="protein sequence ID" value="VDM70147.1"/>
    <property type="molecule type" value="Genomic_DNA"/>
</dbReference>
<keyword evidence="2" id="KW-1185">Reference proteome</keyword>
<accession>A0A3P7J119</accession>